<dbReference type="AlphaFoldDB" id="A0A087B689"/>
<dbReference type="eggNOG" id="ENOG5031UAS">
    <property type="taxonomic scope" value="Bacteria"/>
</dbReference>
<organism evidence="1 2">
    <name type="scientific">Bifidobacterium magnum</name>
    <dbReference type="NCBI Taxonomy" id="1692"/>
    <lineage>
        <taxon>Bacteria</taxon>
        <taxon>Bacillati</taxon>
        <taxon>Actinomycetota</taxon>
        <taxon>Actinomycetes</taxon>
        <taxon>Bifidobacteriales</taxon>
        <taxon>Bifidobacteriaceae</taxon>
        <taxon>Bifidobacterium</taxon>
    </lineage>
</organism>
<protein>
    <submittedName>
        <fullName evidence="1">Uncharacterized protein</fullName>
    </submittedName>
</protein>
<dbReference type="Proteomes" id="UP000029052">
    <property type="component" value="Unassembled WGS sequence"/>
</dbReference>
<evidence type="ECO:0000313" key="1">
    <source>
        <dbReference type="EMBL" id="KFI66539.1"/>
    </source>
</evidence>
<proteinExistence type="predicted"/>
<dbReference type="STRING" id="1692.BMAGN_1447"/>
<reference evidence="1 2" key="1">
    <citation type="submission" date="2014-03" db="EMBL/GenBank/DDBJ databases">
        <title>Genomics of Bifidobacteria.</title>
        <authorList>
            <person name="Ventura M."/>
            <person name="Milani C."/>
            <person name="Lugli G.A."/>
        </authorList>
    </citation>
    <scope>NUCLEOTIDE SEQUENCE [LARGE SCALE GENOMIC DNA]</scope>
    <source>
        <strain evidence="1 2">LMG 11591</strain>
    </source>
</reference>
<name>A0A087B689_9BIFI</name>
<sequence>MAVNVDQIDWVEWMRIYALDDPDLFTERYPVEWVCAMCRIASRMALTEAFEAQTRLDDGTLSEETFAYVCCMMVLRVVRYRRFKSESNGTYTYTNADPLPNDPGKDASPNLYLSKREKTLLQGYLDGHGPMGTVHTGLDRMYGM</sequence>
<dbReference type="EMBL" id="JGZB01000013">
    <property type="protein sequence ID" value="KFI66539.1"/>
    <property type="molecule type" value="Genomic_DNA"/>
</dbReference>
<keyword evidence="2" id="KW-1185">Reference proteome</keyword>
<comment type="caution">
    <text evidence="1">The sequence shown here is derived from an EMBL/GenBank/DDBJ whole genome shotgun (WGS) entry which is preliminary data.</text>
</comment>
<dbReference type="RefSeq" id="WP_022860313.1">
    <property type="nucleotide sequence ID" value="NZ_JGZB01000013.1"/>
</dbReference>
<gene>
    <name evidence="1" type="ORF">BMAGN_1447</name>
</gene>
<accession>A0A087B689</accession>
<evidence type="ECO:0000313" key="2">
    <source>
        <dbReference type="Proteomes" id="UP000029052"/>
    </source>
</evidence>